<comment type="catalytic activity">
    <reaction evidence="14">
        <text>L-seryl-[protein] + ATP = O-phospho-L-seryl-[protein] + ADP + H(+)</text>
        <dbReference type="Rhea" id="RHEA:17989"/>
        <dbReference type="Rhea" id="RHEA-COMP:9863"/>
        <dbReference type="Rhea" id="RHEA-COMP:11604"/>
        <dbReference type="ChEBI" id="CHEBI:15378"/>
        <dbReference type="ChEBI" id="CHEBI:29999"/>
        <dbReference type="ChEBI" id="CHEBI:30616"/>
        <dbReference type="ChEBI" id="CHEBI:83421"/>
        <dbReference type="ChEBI" id="CHEBI:456216"/>
        <dbReference type="EC" id="2.7.11.1"/>
    </reaction>
</comment>
<feature type="domain" description="Protein kinase" evidence="19">
    <location>
        <begin position="660"/>
        <end position="941"/>
    </location>
</feature>
<dbReference type="InterPro" id="IPR000719">
    <property type="entry name" value="Prot_kinase_dom"/>
</dbReference>
<evidence type="ECO:0000256" key="3">
    <source>
        <dbReference type="ARBA" id="ARBA00022527"/>
    </source>
</evidence>
<dbReference type="InterPro" id="IPR017441">
    <property type="entry name" value="Protein_kinase_ATP_BS"/>
</dbReference>
<comment type="subcellular location">
    <subcellularLocation>
        <location evidence="1">Membrane</location>
        <topology evidence="1">Single-pass membrane protein</topology>
    </subcellularLocation>
</comment>
<dbReference type="Pfam" id="PF14380">
    <property type="entry name" value="WAK_assoc"/>
    <property type="match status" value="2"/>
</dbReference>
<dbReference type="FunFam" id="1.10.510.10:FF:000161">
    <property type="entry name" value="Wall-associated receptor kinase-like 20"/>
    <property type="match status" value="1"/>
</dbReference>
<dbReference type="Pfam" id="PF07714">
    <property type="entry name" value="PK_Tyr_Ser-Thr"/>
    <property type="match status" value="1"/>
</dbReference>
<dbReference type="InterPro" id="IPR008271">
    <property type="entry name" value="Ser/Thr_kinase_AS"/>
</dbReference>
<keyword evidence="6 18" id="KW-0732">Signal</keyword>
<dbReference type="SMART" id="SM00220">
    <property type="entry name" value="S_TKc"/>
    <property type="match status" value="1"/>
</dbReference>
<evidence type="ECO:0000259" key="19">
    <source>
        <dbReference type="PROSITE" id="PS50011"/>
    </source>
</evidence>
<dbReference type="EC" id="2.7.11.1" evidence="2"/>
<keyword evidence="4" id="KW-0808">Transferase</keyword>
<feature type="signal peptide" evidence="18">
    <location>
        <begin position="1"/>
        <end position="25"/>
    </location>
</feature>
<feature type="transmembrane region" description="Helical" evidence="17">
    <location>
        <begin position="586"/>
        <end position="607"/>
    </location>
</feature>
<evidence type="ECO:0000256" key="15">
    <source>
        <dbReference type="PROSITE-ProRule" id="PRU10141"/>
    </source>
</evidence>
<evidence type="ECO:0000256" key="11">
    <source>
        <dbReference type="ARBA" id="ARBA00023136"/>
    </source>
</evidence>
<organism evidence="20 21">
    <name type="scientific">Rhododendron griersonianum</name>
    <dbReference type="NCBI Taxonomy" id="479676"/>
    <lineage>
        <taxon>Eukaryota</taxon>
        <taxon>Viridiplantae</taxon>
        <taxon>Streptophyta</taxon>
        <taxon>Embryophyta</taxon>
        <taxon>Tracheophyta</taxon>
        <taxon>Spermatophyta</taxon>
        <taxon>Magnoliopsida</taxon>
        <taxon>eudicotyledons</taxon>
        <taxon>Gunneridae</taxon>
        <taxon>Pentapetalae</taxon>
        <taxon>asterids</taxon>
        <taxon>Ericales</taxon>
        <taxon>Ericaceae</taxon>
        <taxon>Ericoideae</taxon>
        <taxon>Rhodoreae</taxon>
        <taxon>Rhododendron</taxon>
    </lineage>
</organism>
<name>A0AAV6I770_9ERIC</name>
<evidence type="ECO:0000313" key="20">
    <source>
        <dbReference type="EMBL" id="KAG5522589.1"/>
    </source>
</evidence>
<keyword evidence="5 17" id="KW-0812">Transmembrane</keyword>
<dbReference type="PANTHER" id="PTHR46008:SF20">
    <property type="entry name" value="PROTEIN KINASE DOMAIN-CONTAINING PROTEIN"/>
    <property type="match status" value="1"/>
</dbReference>
<dbReference type="GO" id="GO:0005524">
    <property type="term" value="F:ATP binding"/>
    <property type="evidence" value="ECO:0007669"/>
    <property type="project" value="UniProtKB-UniRule"/>
</dbReference>
<dbReference type="GO" id="GO:0004674">
    <property type="term" value="F:protein serine/threonine kinase activity"/>
    <property type="evidence" value="ECO:0007669"/>
    <property type="project" value="UniProtKB-KW"/>
</dbReference>
<dbReference type="PROSITE" id="PS00107">
    <property type="entry name" value="PROTEIN_KINASE_ATP"/>
    <property type="match status" value="1"/>
</dbReference>
<evidence type="ECO:0000256" key="14">
    <source>
        <dbReference type="ARBA" id="ARBA00048679"/>
    </source>
</evidence>
<dbReference type="InterPro" id="IPR001245">
    <property type="entry name" value="Ser-Thr/Tyr_kinase_cat_dom"/>
</dbReference>
<dbReference type="AlphaFoldDB" id="A0AAV6I770"/>
<dbReference type="PROSITE" id="PS00108">
    <property type="entry name" value="PROTEIN_KINASE_ST"/>
    <property type="match status" value="1"/>
</dbReference>
<sequence>MPQSLSFFLLLPLSSLFFFSNTSHGNSLASNCPSNECGGVKINYPFWLSSDATSYGQYCGYPGFNLTCSDDRNTIFNLPGESFYVKNISYSDYTLTLVDVEVSGQTCPRARQNVTIQTILPQLSYNSTLDLNLSFYYNCSGLGTGVLPIPCLSSGENESYVFVVGKEPEGSDFDNWYNFCEDKVVVTVMESEINDQSTNGLVWGFEEAVKDGFVLNWRRAAAWCRACEASVGRCGFNIVDEDYLLSLVSITFLLFSFGYPSLSTLLTIILISTNPILTILTKPYLPHPPTSPSLDMHSPSSVAAAAATTITAILLILVSVAFSPCYSQEDELYYTCVHNFNFSCGQAIQNVSYPFWGGDRHRLCGHPSFELKCRNNEYPTIEIDNRDFRVLRIDQSKNTMTLASLDLWESYCTQELHNITLDDKLFTYGQTNRVLFLFYNCTSEATTIEIPPTFPCEIGGVESHGIYADETLFNAFKNNLSTSCTKSVEVQVFRETLDKLLVPEKSLTLQEVLHGGFEVEYDVDKAGCARCEVSGGICGSNLSEFACHCRDRTDPATCQNTGMQPFYFVTRLFQAKQCRTQQSHNVFHVGFGASGGTLLIMGVLFFLHQRRNKKRYDTPSWIPRNISSFPSSATDPEQAGAIYGVHIFKYSELEKATGNFNSEKELGDGGFGTVYQGKLKDGRDVAVKRLYEHNFKRMEQFMNEVEILARLRHINLVSLYGCTSRHCRELLLVYEYVPNGTVADHLHGDRAKPGSLSWTTRLSIAVETANALTYLHHSDVIHRDVKTNNILLDNNFCVKVADFGLSRLFPTNVTHVSTAPQGTPGYVDPEYHECYQLTDKSDVYSFGVVLIELISSKPAVDITRHRHEINLSAMAMNKIQNHALHELIDPYLGFETDFKAREMISEVAELAFQCLQSERDMRPSMEKVLETLKGIQSEDWNLRKPEEIEIPSDELVLLKSDPPTLSPDSLAKSSIARGSNSR</sequence>
<evidence type="ECO:0000256" key="8">
    <source>
        <dbReference type="ARBA" id="ARBA00022777"/>
    </source>
</evidence>
<dbReference type="CDD" id="cd14066">
    <property type="entry name" value="STKc_IRAK"/>
    <property type="match status" value="1"/>
</dbReference>
<dbReference type="SUPFAM" id="SSF56112">
    <property type="entry name" value="Protein kinase-like (PK-like)"/>
    <property type="match status" value="1"/>
</dbReference>
<evidence type="ECO:0000256" key="7">
    <source>
        <dbReference type="ARBA" id="ARBA00022741"/>
    </source>
</evidence>
<keyword evidence="11 17" id="KW-0472">Membrane</keyword>
<keyword evidence="12" id="KW-0325">Glycoprotein</keyword>
<keyword evidence="21" id="KW-1185">Reference proteome</keyword>
<dbReference type="GO" id="GO:0005886">
    <property type="term" value="C:plasma membrane"/>
    <property type="evidence" value="ECO:0007669"/>
    <property type="project" value="UniProtKB-ARBA"/>
</dbReference>
<evidence type="ECO:0000256" key="6">
    <source>
        <dbReference type="ARBA" id="ARBA00022729"/>
    </source>
</evidence>
<dbReference type="InterPro" id="IPR032872">
    <property type="entry name" value="WAK_assoc_C"/>
</dbReference>
<dbReference type="InterPro" id="IPR025287">
    <property type="entry name" value="WAK_GUB"/>
</dbReference>
<dbReference type="GO" id="GO:0030247">
    <property type="term" value="F:polysaccharide binding"/>
    <property type="evidence" value="ECO:0007669"/>
    <property type="project" value="InterPro"/>
</dbReference>
<dbReference type="Gene3D" id="3.30.200.20">
    <property type="entry name" value="Phosphorylase Kinase, domain 1"/>
    <property type="match status" value="1"/>
</dbReference>
<evidence type="ECO:0000256" key="18">
    <source>
        <dbReference type="SAM" id="SignalP"/>
    </source>
</evidence>
<evidence type="ECO:0000256" key="9">
    <source>
        <dbReference type="ARBA" id="ARBA00022840"/>
    </source>
</evidence>
<evidence type="ECO:0000256" key="5">
    <source>
        <dbReference type="ARBA" id="ARBA00022692"/>
    </source>
</evidence>
<dbReference type="PROSITE" id="PS50011">
    <property type="entry name" value="PROTEIN_KINASE_DOM"/>
    <property type="match status" value="1"/>
</dbReference>
<feature type="binding site" evidence="15">
    <location>
        <position position="688"/>
    </location>
    <ligand>
        <name>ATP</name>
        <dbReference type="ChEBI" id="CHEBI:30616"/>
    </ligand>
</feature>
<protein>
    <recommendedName>
        <fullName evidence="2">non-specific serine/threonine protein kinase</fullName>
        <ecNumber evidence="2">2.7.11.1</ecNumber>
    </recommendedName>
</protein>
<keyword evidence="7 15" id="KW-0547">Nucleotide-binding</keyword>
<keyword evidence="10 17" id="KW-1133">Transmembrane helix</keyword>
<feature type="chain" id="PRO_5043809269" description="non-specific serine/threonine protein kinase" evidence="18">
    <location>
        <begin position="26"/>
        <end position="982"/>
    </location>
</feature>
<comment type="caution">
    <text evidence="20">The sequence shown here is derived from an EMBL/GenBank/DDBJ whole genome shotgun (WGS) entry which is preliminary data.</text>
</comment>
<dbReference type="Pfam" id="PF13947">
    <property type="entry name" value="GUB_WAK_bind"/>
    <property type="match status" value="2"/>
</dbReference>
<feature type="transmembrane region" description="Helical" evidence="17">
    <location>
        <begin position="243"/>
        <end position="271"/>
    </location>
</feature>
<gene>
    <name evidence="20" type="ORF">RHGRI_034671</name>
</gene>
<keyword evidence="9 15" id="KW-0067">ATP-binding</keyword>
<evidence type="ECO:0000256" key="4">
    <source>
        <dbReference type="ARBA" id="ARBA00022679"/>
    </source>
</evidence>
<evidence type="ECO:0000256" key="10">
    <source>
        <dbReference type="ARBA" id="ARBA00022989"/>
    </source>
</evidence>
<evidence type="ECO:0000256" key="1">
    <source>
        <dbReference type="ARBA" id="ARBA00004167"/>
    </source>
</evidence>
<evidence type="ECO:0000256" key="16">
    <source>
        <dbReference type="SAM" id="MobiDB-lite"/>
    </source>
</evidence>
<evidence type="ECO:0000256" key="12">
    <source>
        <dbReference type="ARBA" id="ARBA00023180"/>
    </source>
</evidence>
<evidence type="ECO:0000256" key="17">
    <source>
        <dbReference type="SAM" id="Phobius"/>
    </source>
</evidence>
<evidence type="ECO:0000256" key="2">
    <source>
        <dbReference type="ARBA" id="ARBA00012513"/>
    </source>
</evidence>
<feature type="region of interest" description="Disordered" evidence="16">
    <location>
        <begin position="959"/>
        <end position="982"/>
    </location>
</feature>
<reference evidence="20" key="1">
    <citation type="submission" date="2020-08" db="EMBL/GenBank/DDBJ databases">
        <title>Plant Genome Project.</title>
        <authorList>
            <person name="Zhang R.-G."/>
        </authorList>
    </citation>
    <scope>NUCLEOTIDE SEQUENCE</scope>
    <source>
        <strain evidence="20">WSP0</strain>
        <tissue evidence="20">Leaf</tissue>
    </source>
</reference>
<evidence type="ECO:0000313" key="21">
    <source>
        <dbReference type="Proteomes" id="UP000823749"/>
    </source>
</evidence>
<keyword evidence="3" id="KW-0723">Serine/threonine-protein kinase</keyword>
<dbReference type="EMBL" id="JACTNZ010000012">
    <property type="protein sequence ID" value="KAG5522589.1"/>
    <property type="molecule type" value="Genomic_DNA"/>
</dbReference>
<comment type="catalytic activity">
    <reaction evidence="13">
        <text>L-threonyl-[protein] + ATP = O-phospho-L-threonyl-[protein] + ADP + H(+)</text>
        <dbReference type="Rhea" id="RHEA:46608"/>
        <dbReference type="Rhea" id="RHEA-COMP:11060"/>
        <dbReference type="Rhea" id="RHEA-COMP:11605"/>
        <dbReference type="ChEBI" id="CHEBI:15378"/>
        <dbReference type="ChEBI" id="CHEBI:30013"/>
        <dbReference type="ChEBI" id="CHEBI:30616"/>
        <dbReference type="ChEBI" id="CHEBI:61977"/>
        <dbReference type="ChEBI" id="CHEBI:456216"/>
        <dbReference type="EC" id="2.7.11.1"/>
    </reaction>
</comment>
<evidence type="ECO:0000256" key="13">
    <source>
        <dbReference type="ARBA" id="ARBA00047899"/>
    </source>
</evidence>
<keyword evidence="8" id="KW-0418">Kinase</keyword>
<dbReference type="PANTHER" id="PTHR46008">
    <property type="entry name" value="LEAF RUST 10 DISEASE-RESISTANCE LOCUS RECEPTOR-LIKE PROTEIN KINASE-LIKE 1.4"/>
    <property type="match status" value="1"/>
</dbReference>
<dbReference type="Proteomes" id="UP000823749">
    <property type="component" value="Chromosome 12"/>
</dbReference>
<proteinExistence type="predicted"/>
<dbReference type="Gene3D" id="1.10.510.10">
    <property type="entry name" value="Transferase(Phosphotransferase) domain 1"/>
    <property type="match status" value="1"/>
</dbReference>
<dbReference type="InterPro" id="IPR011009">
    <property type="entry name" value="Kinase-like_dom_sf"/>
</dbReference>
<feature type="transmembrane region" description="Helical" evidence="17">
    <location>
        <begin position="302"/>
        <end position="322"/>
    </location>
</feature>
<accession>A0AAV6I770</accession>